<accession>A0ACB9WA68</accession>
<name>A0ACB9WA68_CHAAC</name>
<evidence type="ECO:0000313" key="2">
    <source>
        <dbReference type="Proteomes" id="UP001057452"/>
    </source>
</evidence>
<evidence type="ECO:0000313" key="1">
    <source>
        <dbReference type="EMBL" id="KAI4810132.1"/>
    </source>
</evidence>
<protein>
    <submittedName>
        <fullName evidence="1">Uncharacterized protein</fullName>
    </submittedName>
</protein>
<sequence length="68" mass="7042">MAAKSDGVLKIKKSDVALHPVAETRSTPARCRGSTREPSPTLRVPGTSRTGSRGAAAGEAPARRASAW</sequence>
<organism evidence="1 2">
    <name type="scientific">Chaenocephalus aceratus</name>
    <name type="common">Blackfin icefish</name>
    <name type="synonym">Chaenichthys aceratus</name>
    <dbReference type="NCBI Taxonomy" id="36190"/>
    <lineage>
        <taxon>Eukaryota</taxon>
        <taxon>Metazoa</taxon>
        <taxon>Chordata</taxon>
        <taxon>Craniata</taxon>
        <taxon>Vertebrata</taxon>
        <taxon>Euteleostomi</taxon>
        <taxon>Actinopterygii</taxon>
        <taxon>Neopterygii</taxon>
        <taxon>Teleostei</taxon>
        <taxon>Neoteleostei</taxon>
        <taxon>Acanthomorphata</taxon>
        <taxon>Eupercaria</taxon>
        <taxon>Perciformes</taxon>
        <taxon>Notothenioidei</taxon>
        <taxon>Channichthyidae</taxon>
        <taxon>Chaenocephalus</taxon>
    </lineage>
</organism>
<keyword evidence="2" id="KW-1185">Reference proteome</keyword>
<dbReference type="EMBL" id="CM043801">
    <property type="protein sequence ID" value="KAI4810132.1"/>
    <property type="molecule type" value="Genomic_DNA"/>
</dbReference>
<gene>
    <name evidence="1" type="ORF">KUCAC02_018979</name>
</gene>
<comment type="caution">
    <text evidence="1">The sequence shown here is derived from an EMBL/GenBank/DDBJ whole genome shotgun (WGS) entry which is preliminary data.</text>
</comment>
<dbReference type="Proteomes" id="UP001057452">
    <property type="component" value="Chromosome 17"/>
</dbReference>
<proteinExistence type="predicted"/>
<reference evidence="1" key="1">
    <citation type="submission" date="2022-05" db="EMBL/GenBank/DDBJ databases">
        <title>Chromosome-level genome of Chaenocephalus aceratus.</title>
        <authorList>
            <person name="Park H."/>
        </authorList>
    </citation>
    <scope>NUCLEOTIDE SEQUENCE</scope>
    <source>
        <strain evidence="1">KU_202001</strain>
    </source>
</reference>